<keyword evidence="1" id="KW-0645">Protease</keyword>
<protein>
    <recommendedName>
        <fullName evidence="1">endopeptidase La</fullName>
        <ecNumber evidence="1">3.4.21.53</ecNumber>
    </recommendedName>
</protein>
<dbReference type="PROSITE" id="PS51786">
    <property type="entry name" value="LON_PROTEOLYTIC"/>
    <property type="match status" value="1"/>
</dbReference>
<comment type="similarity">
    <text evidence="1">Belongs to the peptidase S16 family.</text>
</comment>
<evidence type="ECO:0000256" key="1">
    <source>
        <dbReference type="PROSITE-ProRule" id="PRU01122"/>
    </source>
</evidence>
<gene>
    <name evidence="3" type="ORF">GCM10009765_63550</name>
</gene>
<dbReference type="SMART" id="SM00228">
    <property type="entry name" value="PDZ"/>
    <property type="match status" value="1"/>
</dbReference>
<dbReference type="Proteomes" id="UP001500618">
    <property type="component" value="Unassembled WGS sequence"/>
</dbReference>
<dbReference type="InterPro" id="IPR001478">
    <property type="entry name" value="PDZ"/>
</dbReference>
<dbReference type="Pfam" id="PF13180">
    <property type="entry name" value="PDZ_2"/>
    <property type="match status" value="1"/>
</dbReference>
<organism evidence="3 4">
    <name type="scientific">Fodinicola feengrottensis</name>
    <dbReference type="NCBI Taxonomy" id="435914"/>
    <lineage>
        <taxon>Bacteria</taxon>
        <taxon>Bacillati</taxon>
        <taxon>Actinomycetota</taxon>
        <taxon>Actinomycetes</taxon>
        <taxon>Mycobacteriales</taxon>
        <taxon>Fodinicola</taxon>
    </lineage>
</organism>
<sequence>MLTGAVLLIVMGIALAWLPVPYVAELPGPTVNTLGSVGGKKIITLDGRTARQVSGHLNLTTVSAIDQIDLGTAIRYWIDGDSAVLPREFVYPPDQSRKQIEAKNADDFTQSQTSAETAALRQIGFPVHVKVVSLSDGSPSNGKLKAGDELSTVDGKPVTSNGSLQAQLATHQPKDTVKVGYLRGGSAGSATVQLGMDDQKRAILGVRLNQTQPHPFTVKIQLSDIGGPSAGLMFALGIVDTASDANLTGGAFIAGTGTIDDDGNVGIIGGIQQKMIAARQAGATVFLVPDGNCAEASSATPAGLRLVKVSTLGGAVTALTNLRQKSGAIPAC</sequence>
<dbReference type="InterPro" id="IPR036034">
    <property type="entry name" value="PDZ_sf"/>
</dbReference>
<comment type="catalytic activity">
    <reaction evidence="1">
        <text>Hydrolysis of proteins in presence of ATP.</text>
        <dbReference type="EC" id="3.4.21.53"/>
    </reaction>
</comment>
<feature type="active site" evidence="1">
    <location>
        <position position="229"/>
    </location>
</feature>
<reference evidence="3 4" key="1">
    <citation type="journal article" date="2019" name="Int. J. Syst. Evol. Microbiol.">
        <title>The Global Catalogue of Microorganisms (GCM) 10K type strain sequencing project: providing services to taxonomists for standard genome sequencing and annotation.</title>
        <authorList>
            <consortium name="The Broad Institute Genomics Platform"/>
            <consortium name="The Broad Institute Genome Sequencing Center for Infectious Disease"/>
            <person name="Wu L."/>
            <person name="Ma J."/>
        </authorList>
    </citation>
    <scope>NUCLEOTIDE SEQUENCE [LARGE SCALE GENOMIC DNA]</scope>
    <source>
        <strain evidence="3 4">JCM 14718</strain>
    </source>
</reference>
<accession>A0ABN2II71</accession>
<dbReference type="EC" id="3.4.21.53" evidence="1"/>
<evidence type="ECO:0000313" key="4">
    <source>
        <dbReference type="Proteomes" id="UP001500618"/>
    </source>
</evidence>
<dbReference type="EMBL" id="BAAANY010000031">
    <property type="protein sequence ID" value="GAA1705573.1"/>
    <property type="molecule type" value="Genomic_DNA"/>
</dbReference>
<keyword evidence="4" id="KW-1185">Reference proteome</keyword>
<dbReference type="Pfam" id="PF05362">
    <property type="entry name" value="Lon_C"/>
    <property type="match status" value="1"/>
</dbReference>
<evidence type="ECO:0000313" key="3">
    <source>
        <dbReference type="EMBL" id="GAA1705573.1"/>
    </source>
</evidence>
<comment type="caution">
    <text evidence="3">The sequence shown here is derived from an EMBL/GenBank/DDBJ whole genome shotgun (WGS) entry which is preliminary data.</text>
</comment>
<keyword evidence="1" id="KW-0720">Serine protease</keyword>
<feature type="domain" description="Lon proteolytic" evidence="2">
    <location>
        <begin position="223"/>
        <end position="322"/>
    </location>
</feature>
<dbReference type="InterPro" id="IPR027065">
    <property type="entry name" value="Lon_Prtase"/>
</dbReference>
<dbReference type="Gene3D" id="2.30.42.10">
    <property type="match status" value="1"/>
</dbReference>
<dbReference type="SUPFAM" id="SSF50156">
    <property type="entry name" value="PDZ domain-like"/>
    <property type="match status" value="1"/>
</dbReference>
<feature type="active site" evidence="1">
    <location>
        <position position="274"/>
    </location>
</feature>
<dbReference type="PANTHER" id="PTHR10046">
    <property type="entry name" value="ATP DEPENDENT LON PROTEASE FAMILY MEMBER"/>
    <property type="match status" value="1"/>
</dbReference>
<dbReference type="InterPro" id="IPR014721">
    <property type="entry name" value="Ribsml_uS5_D2-typ_fold_subgr"/>
</dbReference>
<dbReference type="Gene3D" id="3.30.230.10">
    <property type="match status" value="1"/>
</dbReference>
<dbReference type="SUPFAM" id="SSF54211">
    <property type="entry name" value="Ribosomal protein S5 domain 2-like"/>
    <property type="match status" value="1"/>
</dbReference>
<dbReference type="InterPro" id="IPR008269">
    <property type="entry name" value="Lon_proteolytic"/>
</dbReference>
<evidence type="ECO:0000259" key="2">
    <source>
        <dbReference type="PROSITE" id="PS51786"/>
    </source>
</evidence>
<dbReference type="InterPro" id="IPR020568">
    <property type="entry name" value="Ribosomal_Su5_D2-typ_SF"/>
</dbReference>
<proteinExistence type="inferred from homology"/>
<keyword evidence="1" id="KW-0378">Hydrolase</keyword>
<name>A0ABN2II71_9ACTN</name>